<dbReference type="SMART" id="SM00220">
    <property type="entry name" value="S_TKc"/>
    <property type="match status" value="1"/>
</dbReference>
<feature type="domain" description="Protein kinase" evidence="4">
    <location>
        <begin position="1"/>
        <end position="224"/>
    </location>
</feature>
<dbReference type="OrthoDB" id="248923at2759"/>
<dbReference type="GO" id="GO:0005524">
    <property type="term" value="F:ATP binding"/>
    <property type="evidence" value="ECO:0007669"/>
    <property type="project" value="UniProtKB-KW"/>
</dbReference>
<sequence length="877" mass="98017">MSPVCTPPIPHPQSIHAEISSLTELASDQVVKYYRSHLCGTHLSLVMEFMRGSVLDLMEATPIPEPEVGYILREALQGLEYLHSHGNIHRDIKAANILLSEAGMVKLADFGVCGTISATMSKRQTFVGTPFWMAPEVIKTNVGYDTTADIWSLGITAIEMITGTPPHSEMHPLKALMMIPKAPAPTLPVSNPASKALRDFIAQCLTKNPDDRPNASRLLQHKFIRTASRSPARLAQLVSRISVQHPQPEPRQDGAAPSPPPPVVDAWDFSSDDDSQPAPAPIRRRGGRDRSHPAGVQSSPKVPQTARAEGLGYGMASDSEDSGVGAYPGDSVVSRGARDYDYGTVRRGEEQEYDTQGPDSGMHMREEGTVKRERERPRQHRETERERERAKEKEREKRREREREDERLRERKREREREPEREKKRERERIAERKREKERERERERETERELERELDMEREAERARLQSMGAHGDTGSVRRMSVSSQRGGVDPFAVDHSEGEREGSSEDPDGHGVPSESMEGLFVLKDRRQSQYQDTSDTVTQSVAQDRHRHRHLDQDGVGAEGSVRSRRTHRSSSHSSHTTKRRRRRRDRDRDRDREGEDSEASESYMQESDREREGLGRVEAGQGEQGEESDLESTGGRRRGRKRERRPKEGESSTSALETVEETSKHPAPRPVPGEREAASVAPVPAPAVASVSVAEGTGTAPVVAGEKKEKTPTLTRRQSQRRESHHTPQKHQKREREKREREKKERAQTGLRFRQEVLGPVLMAGDSDGLWDGSGLSDAVSAADAMCQMVAPSLGVALFRALFAQVRTHHPAIAQSQLGIEPLAHSTEWLASDRGRKGEGAPGPLVSVSALAPDSEGGTVPEEVWQAIQAFRR</sequence>
<feature type="compositionally biased region" description="Basic and acidic residues" evidence="3">
    <location>
        <begin position="494"/>
        <end position="511"/>
    </location>
</feature>
<protein>
    <recommendedName>
        <fullName evidence="4">Protein kinase domain-containing protein</fullName>
    </recommendedName>
</protein>
<dbReference type="EMBL" id="BDIP01000549">
    <property type="protein sequence ID" value="GIQ81974.1"/>
    <property type="molecule type" value="Genomic_DNA"/>
</dbReference>
<dbReference type="PANTHER" id="PTHR48012">
    <property type="entry name" value="STERILE20-LIKE KINASE, ISOFORM B-RELATED"/>
    <property type="match status" value="1"/>
</dbReference>
<dbReference type="SUPFAM" id="SSF56112">
    <property type="entry name" value="Protein kinase-like (PK-like)"/>
    <property type="match status" value="1"/>
</dbReference>
<feature type="compositionally biased region" description="Polar residues" evidence="3">
    <location>
        <begin position="531"/>
        <end position="545"/>
    </location>
</feature>
<dbReference type="AlphaFoldDB" id="A0A9K3GFI0"/>
<evidence type="ECO:0000256" key="2">
    <source>
        <dbReference type="ARBA" id="ARBA00022840"/>
    </source>
</evidence>
<keyword evidence="6" id="KW-1185">Reference proteome</keyword>
<accession>A0A9K3GFI0</accession>
<feature type="compositionally biased region" description="Basic and acidic residues" evidence="3">
    <location>
        <begin position="738"/>
        <end position="751"/>
    </location>
</feature>
<proteinExistence type="predicted"/>
<dbReference type="FunFam" id="1.10.510.10:FF:000421">
    <property type="entry name" value="Serine/threonine-protein kinase PAK 6"/>
    <property type="match status" value="1"/>
</dbReference>
<feature type="compositionally biased region" description="Basic and acidic residues" evidence="3">
    <location>
        <begin position="362"/>
        <end position="465"/>
    </location>
</feature>
<evidence type="ECO:0000313" key="5">
    <source>
        <dbReference type="EMBL" id="GIQ81974.1"/>
    </source>
</evidence>
<name>A0A9K3GFI0_9EUKA</name>
<evidence type="ECO:0000256" key="1">
    <source>
        <dbReference type="ARBA" id="ARBA00022741"/>
    </source>
</evidence>
<evidence type="ECO:0000256" key="3">
    <source>
        <dbReference type="SAM" id="MobiDB-lite"/>
    </source>
</evidence>
<dbReference type="InterPro" id="IPR000719">
    <property type="entry name" value="Prot_kinase_dom"/>
</dbReference>
<dbReference type="PANTHER" id="PTHR48012:SF2">
    <property type="entry name" value="STERILE20-LIKE KINASE, ISOFORM B"/>
    <property type="match status" value="1"/>
</dbReference>
<keyword evidence="2" id="KW-0067">ATP-binding</keyword>
<dbReference type="Proteomes" id="UP000265618">
    <property type="component" value="Unassembled WGS sequence"/>
</dbReference>
<dbReference type="Pfam" id="PF00069">
    <property type="entry name" value="Pkinase"/>
    <property type="match status" value="1"/>
</dbReference>
<dbReference type="InterPro" id="IPR011009">
    <property type="entry name" value="Kinase-like_dom_sf"/>
</dbReference>
<feature type="compositionally biased region" description="Basic and acidic residues" evidence="3">
    <location>
        <begin position="336"/>
        <end position="350"/>
    </location>
</feature>
<feature type="region of interest" description="Disordered" evidence="3">
    <location>
        <begin position="245"/>
        <end position="687"/>
    </location>
</feature>
<reference evidence="5 6" key="1">
    <citation type="journal article" date="2018" name="PLoS ONE">
        <title>The draft genome of Kipferlia bialata reveals reductive genome evolution in fornicate parasites.</title>
        <authorList>
            <person name="Tanifuji G."/>
            <person name="Takabayashi S."/>
            <person name="Kume K."/>
            <person name="Takagi M."/>
            <person name="Nakayama T."/>
            <person name="Kamikawa R."/>
            <person name="Inagaki Y."/>
            <person name="Hashimoto T."/>
        </authorList>
    </citation>
    <scope>NUCLEOTIDE SEQUENCE [LARGE SCALE GENOMIC DNA]</scope>
    <source>
        <strain evidence="5">NY0173</strain>
    </source>
</reference>
<feature type="region of interest" description="Disordered" evidence="3">
    <location>
        <begin position="700"/>
        <end position="752"/>
    </location>
</feature>
<dbReference type="InterPro" id="IPR050629">
    <property type="entry name" value="STE20/SPS1-PAK"/>
</dbReference>
<evidence type="ECO:0000259" key="4">
    <source>
        <dbReference type="PROSITE" id="PS50011"/>
    </source>
</evidence>
<evidence type="ECO:0000313" key="6">
    <source>
        <dbReference type="Proteomes" id="UP000265618"/>
    </source>
</evidence>
<dbReference type="PROSITE" id="PS50011">
    <property type="entry name" value="PROTEIN_KINASE_DOM"/>
    <property type="match status" value="1"/>
</dbReference>
<feature type="compositionally biased region" description="Basic and acidic residues" evidence="3">
    <location>
        <begin position="610"/>
        <end position="619"/>
    </location>
</feature>
<organism evidence="5 6">
    <name type="scientific">Kipferlia bialata</name>
    <dbReference type="NCBI Taxonomy" id="797122"/>
    <lineage>
        <taxon>Eukaryota</taxon>
        <taxon>Metamonada</taxon>
        <taxon>Carpediemonas-like organisms</taxon>
        <taxon>Kipferlia</taxon>
    </lineage>
</organism>
<gene>
    <name evidence="5" type="ORF">KIPB_003030</name>
</gene>
<keyword evidence="1" id="KW-0547">Nucleotide-binding</keyword>
<feature type="compositionally biased region" description="Basic residues" evidence="3">
    <location>
        <begin position="566"/>
        <end position="589"/>
    </location>
</feature>
<comment type="caution">
    <text evidence="5">The sequence shown here is derived from an EMBL/GenBank/DDBJ whole genome shotgun (WGS) entry which is preliminary data.</text>
</comment>
<dbReference type="GO" id="GO:0005737">
    <property type="term" value="C:cytoplasm"/>
    <property type="evidence" value="ECO:0007669"/>
    <property type="project" value="TreeGrafter"/>
</dbReference>
<feature type="compositionally biased region" description="Basic residues" evidence="3">
    <location>
        <begin position="639"/>
        <end position="648"/>
    </location>
</feature>
<dbReference type="Gene3D" id="1.10.510.10">
    <property type="entry name" value="Transferase(Phosphotransferase) domain 1"/>
    <property type="match status" value="1"/>
</dbReference>
<dbReference type="GO" id="GO:0004674">
    <property type="term" value="F:protein serine/threonine kinase activity"/>
    <property type="evidence" value="ECO:0007669"/>
    <property type="project" value="TreeGrafter"/>
</dbReference>